<evidence type="ECO:0000313" key="6">
    <source>
        <dbReference type="Proteomes" id="UP000085678"/>
    </source>
</evidence>
<dbReference type="GeneID" id="106180494"/>
<evidence type="ECO:0000256" key="1">
    <source>
        <dbReference type="ARBA" id="ARBA00008693"/>
    </source>
</evidence>
<comment type="subunit">
    <text evidence="2">Homodimer; disulfide-linked.</text>
</comment>
<evidence type="ECO:0000256" key="4">
    <source>
        <dbReference type="ARBA" id="ARBA00023157"/>
    </source>
</evidence>
<dbReference type="Proteomes" id="UP000085678">
    <property type="component" value="Unplaced"/>
</dbReference>
<feature type="signal peptide" evidence="5">
    <location>
        <begin position="1"/>
        <end position="21"/>
    </location>
</feature>
<keyword evidence="4" id="KW-1015">Disulfide bond</keyword>
<gene>
    <name evidence="7" type="primary">LOC106180494</name>
</gene>
<keyword evidence="6" id="KW-1185">Reference proteome</keyword>
<dbReference type="AlphaFoldDB" id="A0A1S3KBR8"/>
<dbReference type="GO" id="GO:0005576">
    <property type="term" value="C:extracellular region"/>
    <property type="evidence" value="ECO:0007669"/>
    <property type="project" value="InterPro"/>
</dbReference>
<name>A0A1S3KBR8_LINAN</name>
<dbReference type="Pfam" id="PF03298">
    <property type="entry name" value="Stanniocalcin"/>
    <property type="match status" value="1"/>
</dbReference>
<organism evidence="6 7">
    <name type="scientific">Lingula anatina</name>
    <name type="common">Brachiopod</name>
    <name type="synonym">Lingula unguis</name>
    <dbReference type="NCBI Taxonomy" id="7574"/>
    <lineage>
        <taxon>Eukaryota</taxon>
        <taxon>Metazoa</taxon>
        <taxon>Spiralia</taxon>
        <taxon>Lophotrochozoa</taxon>
        <taxon>Brachiopoda</taxon>
        <taxon>Linguliformea</taxon>
        <taxon>Lingulata</taxon>
        <taxon>Lingulida</taxon>
        <taxon>Linguloidea</taxon>
        <taxon>Lingulidae</taxon>
        <taxon>Lingula</taxon>
    </lineage>
</organism>
<feature type="chain" id="PRO_5010324485" evidence="5">
    <location>
        <begin position="22"/>
        <end position="199"/>
    </location>
</feature>
<comment type="similarity">
    <text evidence="1">Belongs to the stanniocalcin family.</text>
</comment>
<evidence type="ECO:0000313" key="7">
    <source>
        <dbReference type="RefSeq" id="XP_013419942.1"/>
    </source>
</evidence>
<dbReference type="InParanoid" id="A0A1S3KBR8"/>
<dbReference type="OrthoDB" id="9970481at2759"/>
<dbReference type="KEGG" id="lak:106180494"/>
<keyword evidence="5" id="KW-0732">Signal</keyword>
<protein>
    <submittedName>
        <fullName evidence="7">Stanniocalcin-2</fullName>
    </submittedName>
</protein>
<dbReference type="STRING" id="7574.A0A1S3KBR8"/>
<sequence length="199" mass="22867">MTSKYLLLLCLFSIAFSEVNGHFLFGPSPDILPAEDVSDECKQMAKEGICEYWNCFIDRWRCSGSHNFQEKSAKRYCENLRQNYAKFDDEGKRFVNESIKCLMRKFLPKYNADTNQCFALEQFGEKEHPKCNLNYGFCTAVKTNAISAMRHAYGASDTLQLFKTLSLCVKQGIIVSVWELLVKIVPGLSNFMQLPHQSR</sequence>
<dbReference type="GO" id="GO:0005179">
    <property type="term" value="F:hormone activity"/>
    <property type="evidence" value="ECO:0007669"/>
    <property type="project" value="UniProtKB-KW"/>
</dbReference>
<evidence type="ECO:0000256" key="3">
    <source>
        <dbReference type="ARBA" id="ARBA00022702"/>
    </source>
</evidence>
<reference evidence="7" key="1">
    <citation type="submission" date="2025-08" db="UniProtKB">
        <authorList>
            <consortium name="RefSeq"/>
        </authorList>
    </citation>
    <scope>IDENTIFICATION</scope>
    <source>
        <tissue evidence="7">Gonads</tissue>
    </source>
</reference>
<dbReference type="RefSeq" id="XP_013419942.1">
    <property type="nucleotide sequence ID" value="XM_013564488.2"/>
</dbReference>
<dbReference type="InterPro" id="IPR004978">
    <property type="entry name" value="Stanniocalcin"/>
</dbReference>
<keyword evidence="3" id="KW-0372">Hormone</keyword>
<proteinExistence type="inferred from homology"/>
<evidence type="ECO:0000256" key="5">
    <source>
        <dbReference type="SAM" id="SignalP"/>
    </source>
</evidence>
<evidence type="ECO:0000256" key="2">
    <source>
        <dbReference type="ARBA" id="ARBA00011748"/>
    </source>
</evidence>
<accession>A0A1S3KBR8</accession>